<sequence length="70" mass="7925">METDNNTDDRSFEDELERIVLAAFARGDPVEGQWTIDVPVSSAPDWTITVEKRSPKTHSNQNHDPTLLDD</sequence>
<dbReference type="EMBL" id="AOMA01000059">
    <property type="protein sequence ID" value="EMA42248.1"/>
    <property type="molecule type" value="Genomic_DNA"/>
</dbReference>
<feature type="region of interest" description="Disordered" evidence="1">
    <location>
        <begin position="49"/>
        <end position="70"/>
    </location>
</feature>
<dbReference type="OrthoDB" id="261339at2157"/>
<evidence type="ECO:0000256" key="1">
    <source>
        <dbReference type="SAM" id="MobiDB-lite"/>
    </source>
</evidence>
<keyword evidence="3" id="KW-1185">Reference proteome</keyword>
<gene>
    <name evidence="2" type="ORF">C446_04375</name>
</gene>
<organism evidence="2 3">
    <name type="scientific">Halobiforma nitratireducens JCM 10879</name>
    <dbReference type="NCBI Taxonomy" id="1227454"/>
    <lineage>
        <taxon>Archaea</taxon>
        <taxon>Methanobacteriati</taxon>
        <taxon>Methanobacteriota</taxon>
        <taxon>Stenosarchaea group</taxon>
        <taxon>Halobacteria</taxon>
        <taxon>Halobacteriales</taxon>
        <taxon>Natrialbaceae</taxon>
        <taxon>Halobiforma</taxon>
    </lineage>
</organism>
<reference evidence="2 3" key="1">
    <citation type="journal article" date="2014" name="PLoS Genet.">
        <title>Phylogenetically driven sequencing of extremely halophilic archaea reveals strategies for static and dynamic osmo-response.</title>
        <authorList>
            <person name="Becker E.A."/>
            <person name="Seitzer P.M."/>
            <person name="Tritt A."/>
            <person name="Larsen D."/>
            <person name="Krusor M."/>
            <person name="Yao A.I."/>
            <person name="Wu D."/>
            <person name="Madern D."/>
            <person name="Eisen J.A."/>
            <person name="Darling A.E."/>
            <person name="Facciotti M.T."/>
        </authorList>
    </citation>
    <scope>NUCLEOTIDE SEQUENCE [LARGE SCALE GENOMIC DNA]</scope>
    <source>
        <strain evidence="2 3">JCM 10879</strain>
    </source>
</reference>
<dbReference type="eggNOG" id="arCOG13296">
    <property type="taxonomic scope" value="Archaea"/>
</dbReference>
<dbReference type="Proteomes" id="UP000011607">
    <property type="component" value="Unassembled WGS sequence"/>
</dbReference>
<proteinExistence type="predicted"/>
<dbReference type="RefSeq" id="WP_006671832.1">
    <property type="nucleotide sequence ID" value="NZ_AOMA01000059.1"/>
</dbReference>
<evidence type="ECO:0000313" key="2">
    <source>
        <dbReference type="EMBL" id="EMA42248.1"/>
    </source>
</evidence>
<protein>
    <submittedName>
        <fullName evidence="2">Uncharacterized protein</fullName>
    </submittedName>
</protein>
<name>M0MA69_9EURY</name>
<evidence type="ECO:0000313" key="3">
    <source>
        <dbReference type="Proteomes" id="UP000011607"/>
    </source>
</evidence>
<accession>M0MA69</accession>
<dbReference type="AlphaFoldDB" id="M0MA69"/>
<comment type="caution">
    <text evidence="2">The sequence shown here is derived from an EMBL/GenBank/DDBJ whole genome shotgun (WGS) entry which is preliminary data.</text>
</comment>